<dbReference type="Pfam" id="PF14270">
    <property type="entry name" value="DUF4358"/>
    <property type="match status" value="1"/>
</dbReference>
<dbReference type="InterPro" id="IPR025648">
    <property type="entry name" value="DUF4358"/>
</dbReference>
<feature type="signal peptide" evidence="1">
    <location>
        <begin position="1"/>
        <end position="18"/>
    </location>
</feature>
<evidence type="ECO:0000313" key="3">
    <source>
        <dbReference type="Proteomes" id="UP000251634"/>
    </source>
</evidence>
<organism evidence="2 3">
    <name type="scientific">Faecalibacterium prausnitzii</name>
    <dbReference type="NCBI Taxonomy" id="853"/>
    <lineage>
        <taxon>Bacteria</taxon>
        <taxon>Bacillati</taxon>
        <taxon>Bacillota</taxon>
        <taxon>Clostridia</taxon>
        <taxon>Eubacteriales</taxon>
        <taxon>Oscillospiraceae</taxon>
        <taxon>Faecalibacterium</taxon>
    </lineage>
</organism>
<gene>
    <name evidence="2" type="ORF">C4N25_10835</name>
</gene>
<evidence type="ECO:0008006" key="4">
    <source>
        <dbReference type="Google" id="ProtNLM"/>
    </source>
</evidence>
<dbReference type="PROSITE" id="PS51257">
    <property type="entry name" value="PROKAR_LIPOPROTEIN"/>
    <property type="match status" value="1"/>
</dbReference>
<feature type="chain" id="PRO_5039522450" description="DUF4358 domain-containing protein" evidence="1">
    <location>
        <begin position="19"/>
        <end position="191"/>
    </location>
</feature>
<evidence type="ECO:0000256" key="1">
    <source>
        <dbReference type="SAM" id="SignalP"/>
    </source>
</evidence>
<name>A0A329TFV1_9FIRM</name>
<protein>
    <recommendedName>
        <fullName evidence="4">DUF4358 domain-containing protein</fullName>
    </recommendedName>
</protein>
<dbReference type="EMBL" id="PRKZ01000008">
    <property type="protein sequence ID" value="RAW48651.1"/>
    <property type="molecule type" value="Genomic_DNA"/>
</dbReference>
<reference evidence="2 3" key="1">
    <citation type="submission" date="2018-02" db="EMBL/GenBank/DDBJ databases">
        <title>Complete genome sequencing of Faecalibacterium prausnitzii strains isolated from the human gut.</title>
        <authorList>
            <person name="Fitzgerald B.C."/>
            <person name="Shkoporov A.N."/>
            <person name="Ross P.R."/>
            <person name="Hill C."/>
        </authorList>
    </citation>
    <scope>NUCLEOTIDE SEQUENCE [LARGE SCALE GENOMIC DNA]</scope>
    <source>
        <strain evidence="2 3">APC942/8-14-2</strain>
    </source>
</reference>
<dbReference type="Proteomes" id="UP000251634">
    <property type="component" value="Unassembled WGS sequence"/>
</dbReference>
<sequence length="191" mass="20596">MKRIFAALLAGAALLALVGCGTSGSTGKPASSAASTPKDYTQILHDARSAEDNEYYMIFTKGADGKYTAQYGYSKDYEADQLNDEIANMMMPMLNLEDGMAEDFAASLSTMMVQSYGLAIVKPAEGRTQDVVDALNAYVESEQQSMEHYLEDQYQIAKNAKVETLPSGEVVLVCCEDSDTVLANLKKALAA</sequence>
<comment type="caution">
    <text evidence="2">The sequence shown here is derived from an EMBL/GenBank/DDBJ whole genome shotgun (WGS) entry which is preliminary data.</text>
</comment>
<evidence type="ECO:0000313" key="2">
    <source>
        <dbReference type="EMBL" id="RAW48651.1"/>
    </source>
</evidence>
<dbReference type="AlphaFoldDB" id="A0A329TFV1"/>
<keyword evidence="1" id="KW-0732">Signal</keyword>
<accession>A0A329TFV1</accession>
<proteinExistence type="predicted"/>